<proteinExistence type="predicted"/>
<dbReference type="Proteomes" id="UP000236161">
    <property type="component" value="Unassembled WGS sequence"/>
</dbReference>
<name>A0A2I0B8N3_9ASPA</name>
<reference evidence="2 3" key="1">
    <citation type="journal article" date="2017" name="Nature">
        <title>The Apostasia genome and the evolution of orchids.</title>
        <authorList>
            <person name="Zhang G.Q."/>
            <person name="Liu K.W."/>
            <person name="Li Z."/>
            <person name="Lohaus R."/>
            <person name="Hsiao Y.Y."/>
            <person name="Niu S.C."/>
            <person name="Wang J.Y."/>
            <person name="Lin Y.C."/>
            <person name="Xu Q."/>
            <person name="Chen L.J."/>
            <person name="Yoshida K."/>
            <person name="Fujiwara S."/>
            <person name="Wang Z.W."/>
            <person name="Zhang Y.Q."/>
            <person name="Mitsuda N."/>
            <person name="Wang M."/>
            <person name="Liu G.H."/>
            <person name="Pecoraro L."/>
            <person name="Huang H.X."/>
            <person name="Xiao X.J."/>
            <person name="Lin M."/>
            <person name="Wu X.Y."/>
            <person name="Wu W.L."/>
            <person name="Chen Y.Y."/>
            <person name="Chang S.B."/>
            <person name="Sakamoto S."/>
            <person name="Ohme-Takagi M."/>
            <person name="Yagi M."/>
            <person name="Zeng S.J."/>
            <person name="Shen C.Y."/>
            <person name="Yeh C.M."/>
            <person name="Luo Y.B."/>
            <person name="Tsai W.C."/>
            <person name="Van de Peer Y."/>
            <person name="Liu Z.J."/>
        </authorList>
    </citation>
    <scope>NUCLEOTIDE SEQUENCE [LARGE SCALE GENOMIC DNA]</scope>
    <source>
        <strain evidence="3">cv. Shenzhen</strain>
        <tissue evidence="2">Stem</tissue>
    </source>
</reference>
<keyword evidence="3" id="KW-1185">Reference proteome</keyword>
<evidence type="ECO:0000313" key="3">
    <source>
        <dbReference type="Proteomes" id="UP000236161"/>
    </source>
</evidence>
<dbReference type="EMBL" id="KZ451906">
    <property type="protein sequence ID" value="PKA64111.1"/>
    <property type="molecule type" value="Genomic_DNA"/>
</dbReference>
<protein>
    <submittedName>
        <fullName evidence="2">Uncharacterized protein</fullName>
    </submittedName>
</protein>
<accession>A0A2I0B8N3</accession>
<evidence type="ECO:0000256" key="1">
    <source>
        <dbReference type="SAM" id="MobiDB-lite"/>
    </source>
</evidence>
<feature type="region of interest" description="Disordered" evidence="1">
    <location>
        <begin position="1"/>
        <end position="22"/>
    </location>
</feature>
<evidence type="ECO:0000313" key="2">
    <source>
        <dbReference type="EMBL" id="PKA64111.1"/>
    </source>
</evidence>
<dbReference type="AlphaFoldDB" id="A0A2I0B8N3"/>
<sequence length="154" mass="16833">MAARMTVGKFDSRRRPPRPSLSLSLSPLAHEHSAPHLRSITPICLILPLLPSWAIPLAISVAAGRSNPTSIPVRPMSLIPSALPTLPSFYAYPPLLLQRFNLFTLTPKRELPETFQQNNSVAICGFTAVSRSRPSIASVRSTQLQSGLIWKEAA</sequence>
<gene>
    <name evidence="2" type="ORF">AXF42_Ash005123</name>
</gene>
<organism evidence="2 3">
    <name type="scientific">Apostasia shenzhenica</name>
    <dbReference type="NCBI Taxonomy" id="1088818"/>
    <lineage>
        <taxon>Eukaryota</taxon>
        <taxon>Viridiplantae</taxon>
        <taxon>Streptophyta</taxon>
        <taxon>Embryophyta</taxon>
        <taxon>Tracheophyta</taxon>
        <taxon>Spermatophyta</taxon>
        <taxon>Magnoliopsida</taxon>
        <taxon>Liliopsida</taxon>
        <taxon>Asparagales</taxon>
        <taxon>Orchidaceae</taxon>
        <taxon>Apostasioideae</taxon>
        <taxon>Apostasia</taxon>
    </lineage>
</organism>